<name>A0A0P7YTD8_9RHOB</name>
<accession>A0A0P7YTD8</accession>
<evidence type="ECO:0000256" key="2">
    <source>
        <dbReference type="SAM" id="SignalP"/>
    </source>
</evidence>
<dbReference type="Pfam" id="PF13416">
    <property type="entry name" value="SBP_bac_8"/>
    <property type="match status" value="1"/>
</dbReference>
<keyword evidence="6" id="KW-1185">Reference proteome</keyword>
<dbReference type="Proteomes" id="UP000182045">
    <property type="component" value="Unassembled WGS sequence"/>
</dbReference>
<evidence type="ECO:0000256" key="1">
    <source>
        <dbReference type="ARBA" id="ARBA00022729"/>
    </source>
</evidence>
<proteinExistence type="predicted"/>
<evidence type="ECO:0000313" key="5">
    <source>
        <dbReference type="Proteomes" id="UP000050413"/>
    </source>
</evidence>
<reference evidence="3 6" key="2">
    <citation type="submission" date="2016-01" db="EMBL/GenBank/DDBJ databases">
        <authorList>
            <person name="Varghese N."/>
        </authorList>
    </citation>
    <scope>NUCLEOTIDE SEQUENCE [LARGE SCALE GENOMIC DNA]</scope>
    <source>
        <strain evidence="3 6">HL-91</strain>
    </source>
</reference>
<dbReference type="RefSeq" id="WP_072245358.1">
    <property type="nucleotide sequence ID" value="NZ_FBYC01000004.1"/>
</dbReference>
<dbReference type="Proteomes" id="UP000050413">
    <property type="component" value="Unassembled WGS sequence"/>
</dbReference>
<protein>
    <submittedName>
        <fullName evidence="4">ABC-type spermidine/putrescine uptake system substrate-binding component</fullName>
    </submittedName>
    <submittedName>
        <fullName evidence="3">Spermidine/putrescine transport system substrate-binding protein</fullName>
    </submittedName>
</protein>
<dbReference type="PATRIC" id="fig|1666912.4.peg.2102"/>
<dbReference type="SUPFAM" id="SSF53850">
    <property type="entry name" value="Periplasmic binding protein-like II"/>
    <property type="match status" value="1"/>
</dbReference>
<evidence type="ECO:0000313" key="4">
    <source>
        <dbReference type="EMBL" id="KPP92639.1"/>
    </source>
</evidence>
<keyword evidence="1 2" id="KW-0732">Signal</keyword>
<feature type="chain" id="PRO_5010186693" evidence="2">
    <location>
        <begin position="24"/>
        <end position="366"/>
    </location>
</feature>
<dbReference type="STRING" id="1666912.Ga0058931_0997"/>
<organism evidence="4 5">
    <name type="scientific">Roseibaca calidilacus</name>
    <dbReference type="NCBI Taxonomy" id="1666912"/>
    <lineage>
        <taxon>Bacteria</taxon>
        <taxon>Pseudomonadati</taxon>
        <taxon>Pseudomonadota</taxon>
        <taxon>Alphaproteobacteria</taxon>
        <taxon>Rhodobacterales</taxon>
        <taxon>Paracoccaceae</taxon>
        <taxon>Roseinatronobacter</taxon>
    </lineage>
</organism>
<comment type="caution">
    <text evidence="4">The sequence shown here is derived from an EMBL/GenBank/DDBJ whole genome shotgun (WGS) entry which is preliminary data.</text>
</comment>
<gene>
    <name evidence="3" type="ORF">Ga0058931_0997</name>
    <name evidence="4" type="ORF">HLUCCA05_09600</name>
</gene>
<dbReference type="InterPro" id="IPR006059">
    <property type="entry name" value="SBP"/>
</dbReference>
<feature type="signal peptide" evidence="2">
    <location>
        <begin position="1"/>
        <end position="23"/>
    </location>
</feature>
<sequence length="366" mass="39669">MTRTLKLIALSSAASVIALSAAAQDPISLTVVSWGGAYTESQQRAYHEPYMAENPHVTIINDDGSANALAGLRAQSQAGNVTWDLVDMLPSDAQLACDEGIILEIDHDEMLAAAPDGTPATEDFLPGSLGDCFIPQIVYSTILAVRPGAFEGEQPDSIEDLFDLENFPGKRALQDRPGTNLEWALYADGVAPEDIYDVLATPEGVDRAFAKLDTIKDEIIFWTEGAQAPQLLADGEVAFATGYNGRMFDAIEVEGMDAAIVWDGQIVEWDGWVVPADGPNVDAVMDYLMFATDTQRLADQAKFISYGPARASSAALVGQHADLGIDMAPHMPTAPDNYFAPIVLDNDFWADYGDELRERFANWMLQ</sequence>
<dbReference type="OrthoDB" id="9815444at2"/>
<dbReference type="EMBL" id="FBYC01000004">
    <property type="protein sequence ID" value="CUX80289.1"/>
    <property type="molecule type" value="Genomic_DNA"/>
</dbReference>
<reference evidence="4 5" key="1">
    <citation type="submission" date="2015-09" db="EMBL/GenBank/DDBJ databases">
        <title>Identification and resolution of microdiversity through metagenomic sequencing of parallel consortia.</title>
        <authorList>
            <person name="Nelson W.C."/>
            <person name="Romine M.F."/>
            <person name="Lindemann S.R."/>
        </authorList>
    </citation>
    <scope>NUCLEOTIDE SEQUENCE [LARGE SCALE GENOMIC DNA]</scope>
    <source>
        <strain evidence="4">HL-91</strain>
    </source>
</reference>
<dbReference type="PANTHER" id="PTHR30222:SF2">
    <property type="entry name" value="ABC TRANSPORTER SUBSTRATE-BINDING PROTEIN"/>
    <property type="match status" value="1"/>
</dbReference>
<dbReference type="AlphaFoldDB" id="A0A0P7YTD8"/>
<dbReference type="EMBL" id="LJSG01000011">
    <property type="protein sequence ID" value="KPP92639.1"/>
    <property type="molecule type" value="Genomic_DNA"/>
</dbReference>
<dbReference type="Gene3D" id="3.40.190.10">
    <property type="entry name" value="Periplasmic binding protein-like II"/>
    <property type="match status" value="2"/>
</dbReference>
<evidence type="ECO:0000313" key="6">
    <source>
        <dbReference type="Proteomes" id="UP000182045"/>
    </source>
</evidence>
<dbReference type="PANTHER" id="PTHR30222">
    <property type="entry name" value="SPERMIDINE/PUTRESCINE-BINDING PERIPLASMIC PROTEIN"/>
    <property type="match status" value="1"/>
</dbReference>
<evidence type="ECO:0000313" key="3">
    <source>
        <dbReference type="EMBL" id="CUX80289.1"/>
    </source>
</evidence>